<dbReference type="Pfam" id="PF00059">
    <property type="entry name" value="Lectin_C"/>
    <property type="match status" value="1"/>
</dbReference>
<accession>A0A068B2C1</accession>
<keyword evidence="3" id="KW-0964">Secreted</keyword>
<reference evidence="9" key="1">
    <citation type="submission" date="2014-03" db="EMBL/GenBank/DDBJ databases">
        <title>Cloning and Sequence Analysis of cDNAs Encoding C-type Lectin Proteins from Snake Gloydius intermedius.</title>
        <authorList>
            <person name="Chen Y."/>
            <person name="Zhang W."/>
            <person name="Liu L."/>
            <person name="Yang Z."/>
        </authorList>
    </citation>
    <scope>NUCLEOTIDE SEQUENCE</scope>
</reference>
<keyword evidence="6" id="KW-1199">Hemostasis impairing toxin</keyword>
<dbReference type="PROSITE" id="PS50041">
    <property type="entry name" value="C_TYPE_LECTIN_2"/>
    <property type="match status" value="1"/>
</dbReference>
<keyword evidence="9" id="KW-0430">Lectin</keyword>
<evidence type="ECO:0000256" key="7">
    <source>
        <dbReference type="SAM" id="SignalP"/>
    </source>
</evidence>
<evidence type="ECO:0000256" key="4">
    <source>
        <dbReference type="ARBA" id="ARBA00022656"/>
    </source>
</evidence>
<keyword evidence="7" id="KW-0732">Signal</keyword>
<dbReference type="Gene3D" id="3.10.100.10">
    <property type="entry name" value="Mannose-Binding Protein A, subunit A"/>
    <property type="match status" value="1"/>
</dbReference>
<dbReference type="InterPro" id="IPR016187">
    <property type="entry name" value="CTDL_fold"/>
</dbReference>
<evidence type="ECO:0000313" key="9">
    <source>
        <dbReference type="EMBL" id="AIC75911.1"/>
    </source>
</evidence>
<protein>
    <submittedName>
        <fullName evidence="9">C-type lectin beta</fullName>
    </submittedName>
</protein>
<dbReference type="GO" id="GO:0005576">
    <property type="term" value="C:extracellular region"/>
    <property type="evidence" value="ECO:0007669"/>
    <property type="project" value="UniProtKB-SubCell"/>
</dbReference>
<dbReference type="InterPro" id="IPR016186">
    <property type="entry name" value="C-type_lectin-like/link_sf"/>
</dbReference>
<feature type="chain" id="PRO_5001649574" evidence="7">
    <location>
        <begin position="24"/>
        <end position="153"/>
    </location>
</feature>
<evidence type="ECO:0000256" key="1">
    <source>
        <dbReference type="ARBA" id="ARBA00004613"/>
    </source>
</evidence>
<dbReference type="InterPro" id="IPR018378">
    <property type="entry name" value="C-type_lectin_CS"/>
</dbReference>
<dbReference type="SUPFAM" id="SSF56436">
    <property type="entry name" value="C-type lectin-like"/>
    <property type="match status" value="1"/>
</dbReference>
<dbReference type="PANTHER" id="PTHR22803">
    <property type="entry name" value="MANNOSE, PHOSPHOLIPASE, LECTIN RECEPTOR RELATED"/>
    <property type="match status" value="1"/>
</dbReference>
<keyword evidence="5" id="KW-1015">Disulfide bond</keyword>
<dbReference type="GO" id="GO:0030246">
    <property type="term" value="F:carbohydrate binding"/>
    <property type="evidence" value="ECO:0007669"/>
    <property type="project" value="UniProtKB-KW"/>
</dbReference>
<comment type="subcellular location">
    <subcellularLocation>
        <location evidence="1">Secreted</location>
    </subcellularLocation>
</comment>
<dbReference type="AlphaFoldDB" id="A0A068B2C1"/>
<evidence type="ECO:0000259" key="8">
    <source>
        <dbReference type="PROSITE" id="PS50041"/>
    </source>
</evidence>
<name>A0A068B2C1_GLOIT</name>
<dbReference type="FunFam" id="3.10.100.10:FF:000087">
    <property type="entry name" value="Snaclec rhodocetin subunit delta"/>
    <property type="match status" value="1"/>
</dbReference>
<evidence type="ECO:0000256" key="5">
    <source>
        <dbReference type="ARBA" id="ARBA00023157"/>
    </source>
</evidence>
<feature type="signal peptide" evidence="7">
    <location>
        <begin position="1"/>
        <end position="23"/>
    </location>
</feature>
<dbReference type="GO" id="GO:0007596">
    <property type="term" value="P:blood coagulation"/>
    <property type="evidence" value="ECO:0007669"/>
    <property type="project" value="UniProtKB-ARBA"/>
</dbReference>
<dbReference type="InterPro" id="IPR001304">
    <property type="entry name" value="C-type_lectin-like"/>
</dbReference>
<comment type="similarity">
    <text evidence="2">Belongs to the snaclec family.</text>
</comment>
<evidence type="ECO:0000256" key="6">
    <source>
        <dbReference type="ARBA" id="ARBA00023240"/>
    </source>
</evidence>
<evidence type="ECO:0000256" key="2">
    <source>
        <dbReference type="ARBA" id="ARBA00006747"/>
    </source>
</evidence>
<feature type="domain" description="C-type lectin" evidence="8">
    <location>
        <begin position="32"/>
        <end position="143"/>
    </location>
</feature>
<sequence length="153" mass="17668">MGRLIFVSFGLLVVFLSLSGTGADCPSDWSSYEGHCYRVFQKEMTWEEAEKFCTQQHKESHLVSFHSSEEVDFVVSMAWPILKYDFVWIGLNNIWHECMVEWIDGTRLSHNAWITESECIAAKTADNQWLSRPCSRAYNVVCKFQAQSENPAE</sequence>
<evidence type="ECO:0000256" key="3">
    <source>
        <dbReference type="ARBA" id="ARBA00022525"/>
    </source>
</evidence>
<organism evidence="9">
    <name type="scientific">Gloydius intermedius</name>
    <name type="common">Central Asian pit viper</name>
    <name type="synonym">Agkistrodon intermedius</name>
    <dbReference type="NCBI Taxonomy" id="44732"/>
    <lineage>
        <taxon>Eukaryota</taxon>
        <taxon>Metazoa</taxon>
        <taxon>Chordata</taxon>
        <taxon>Craniata</taxon>
        <taxon>Vertebrata</taxon>
        <taxon>Euteleostomi</taxon>
        <taxon>Lepidosauria</taxon>
        <taxon>Squamata</taxon>
        <taxon>Bifurcata</taxon>
        <taxon>Unidentata</taxon>
        <taxon>Episquamata</taxon>
        <taxon>Toxicofera</taxon>
        <taxon>Serpentes</taxon>
        <taxon>Colubroidea</taxon>
        <taxon>Viperidae</taxon>
        <taxon>Crotalinae</taxon>
        <taxon>Gloydius</taxon>
    </lineage>
</organism>
<dbReference type="SMART" id="SM00034">
    <property type="entry name" value="CLECT"/>
    <property type="match status" value="1"/>
</dbReference>
<dbReference type="GO" id="GO:0090729">
    <property type="term" value="F:toxin activity"/>
    <property type="evidence" value="ECO:0007669"/>
    <property type="project" value="UniProtKB-KW"/>
</dbReference>
<dbReference type="EMBL" id="KJ614392">
    <property type="protein sequence ID" value="AIC75911.1"/>
    <property type="molecule type" value="mRNA"/>
</dbReference>
<proteinExistence type="evidence at transcript level"/>
<dbReference type="PROSITE" id="PS00615">
    <property type="entry name" value="C_TYPE_LECTIN_1"/>
    <property type="match status" value="1"/>
</dbReference>
<dbReference type="InterPro" id="IPR050111">
    <property type="entry name" value="C-type_lectin/snaclec_domain"/>
</dbReference>
<keyword evidence="4" id="KW-0800">Toxin</keyword>